<dbReference type="EMBL" id="CP042436">
    <property type="protein sequence ID" value="QEC64955.1"/>
    <property type="molecule type" value="Genomic_DNA"/>
</dbReference>
<feature type="chain" id="PRO_5022672191" evidence="1">
    <location>
        <begin position="21"/>
        <end position="422"/>
    </location>
</feature>
<evidence type="ECO:0000313" key="3">
    <source>
        <dbReference type="EMBL" id="QEC64955.1"/>
    </source>
</evidence>
<dbReference type="KEGG" id="mgin:FRZ54_21080"/>
<gene>
    <name evidence="3" type="ORF">FRZ54_21080</name>
</gene>
<keyword evidence="1" id="KW-0732">Signal</keyword>
<protein>
    <submittedName>
        <fullName evidence="3">DUF5103 domain-containing protein</fullName>
    </submittedName>
</protein>
<proteinExistence type="predicted"/>
<keyword evidence="4" id="KW-1185">Reference proteome</keyword>
<dbReference type="AlphaFoldDB" id="A0A5B8V1M3"/>
<dbReference type="Pfam" id="PF17116">
    <property type="entry name" value="T9SS_plug_1st"/>
    <property type="match status" value="1"/>
</dbReference>
<accession>A0A5B8V1M3</accession>
<evidence type="ECO:0000256" key="1">
    <source>
        <dbReference type="SAM" id="SignalP"/>
    </source>
</evidence>
<feature type="signal peptide" evidence="1">
    <location>
        <begin position="1"/>
        <end position="20"/>
    </location>
</feature>
<sequence>MSRIALCICIALFFSAGGYAQTTPYTDQVFQPGIKTVELYNTKKAQSFPLIELNSREQLLLGFDDLQGGSRNFYYTVEHCDENWTPTNISPAEYLQSFTEDQIRDYNYSSSTIQKYTHYEIRFPNDNIGLKISGNYILKVYEDGDKSKMVLTRRFYVAEPKVSTIAEVVPPSDNTLRETDQKVNFEINYGSLRVQNPNYDIRALIMQNRRSETAILNTQPASIRGNTLVYNDLSTNNFQGLNEFRHFDTRSLKLNSDRISHIYRDTANTVVLLIDPTNNQPNYSFYYDNDGKFFPGNQDGGSDPRIDADYAHMYFTLATTRSDNDGSAYIVGQFNNYQLSDASKLTYDPTDHHYHIQLFLKQGVYDYEYVWVPKGSQKLDNTAFGGSHYETENEYEILVYYHPSGARWTELVGFRGLNTTNR</sequence>
<feature type="domain" description="Type 9 secretion system plug protein N-terminal" evidence="2">
    <location>
        <begin position="34"/>
        <end position="159"/>
    </location>
</feature>
<evidence type="ECO:0000313" key="4">
    <source>
        <dbReference type="Proteomes" id="UP000321479"/>
    </source>
</evidence>
<dbReference type="Proteomes" id="UP000321479">
    <property type="component" value="Chromosome"/>
</dbReference>
<organism evidence="3 4">
    <name type="scientific">Mucilaginibacter ginsenosidivorans</name>
    <dbReference type="NCBI Taxonomy" id="398053"/>
    <lineage>
        <taxon>Bacteria</taxon>
        <taxon>Pseudomonadati</taxon>
        <taxon>Bacteroidota</taxon>
        <taxon>Sphingobacteriia</taxon>
        <taxon>Sphingobacteriales</taxon>
        <taxon>Sphingobacteriaceae</taxon>
        <taxon>Mucilaginibacter</taxon>
    </lineage>
</organism>
<evidence type="ECO:0000259" key="2">
    <source>
        <dbReference type="Pfam" id="PF17116"/>
    </source>
</evidence>
<name>A0A5B8V1M3_9SPHI</name>
<reference evidence="3 4" key="1">
    <citation type="journal article" date="2017" name="Curr. Microbiol.">
        <title>Mucilaginibacter ginsenosidivorans sp. nov., Isolated from Soil of Ginseng Field.</title>
        <authorList>
            <person name="Kim M.M."/>
            <person name="Siddiqi M.Z."/>
            <person name="Im W.T."/>
        </authorList>
    </citation>
    <scope>NUCLEOTIDE SEQUENCE [LARGE SCALE GENOMIC DNA]</scope>
    <source>
        <strain evidence="3 4">Gsoil 3017</strain>
    </source>
</reference>
<dbReference type="RefSeq" id="WP_147033788.1">
    <property type="nucleotide sequence ID" value="NZ_CP042436.1"/>
</dbReference>
<dbReference type="Gene3D" id="2.60.40.10">
    <property type="entry name" value="Immunoglobulins"/>
    <property type="match status" value="1"/>
</dbReference>
<dbReference type="InterPro" id="IPR013783">
    <property type="entry name" value="Ig-like_fold"/>
</dbReference>
<dbReference type="OrthoDB" id="1522602at2"/>
<dbReference type="InterPro" id="IPR031345">
    <property type="entry name" value="T9SS_Plug_N"/>
</dbReference>